<dbReference type="RefSeq" id="XP_035318130.1">
    <property type="nucleotide sequence ID" value="XM_035466717.1"/>
</dbReference>
<feature type="transmembrane region" description="Helical" evidence="6">
    <location>
        <begin position="522"/>
        <end position="542"/>
    </location>
</feature>
<feature type="transmembrane region" description="Helical" evidence="6">
    <location>
        <begin position="386"/>
        <end position="408"/>
    </location>
</feature>
<feature type="transmembrane region" description="Helical" evidence="6">
    <location>
        <begin position="212"/>
        <end position="231"/>
    </location>
</feature>
<dbReference type="OrthoDB" id="5215911at2759"/>
<dbReference type="GO" id="GO:0005886">
    <property type="term" value="C:plasma membrane"/>
    <property type="evidence" value="ECO:0007669"/>
    <property type="project" value="TreeGrafter"/>
</dbReference>
<feature type="transmembrane region" description="Helical" evidence="6">
    <location>
        <begin position="96"/>
        <end position="116"/>
    </location>
</feature>
<dbReference type="SUPFAM" id="SSF103473">
    <property type="entry name" value="MFS general substrate transporter"/>
    <property type="match status" value="1"/>
</dbReference>
<keyword evidence="8" id="KW-1185">Reference proteome</keyword>
<dbReference type="Proteomes" id="UP000749293">
    <property type="component" value="Unassembled WGS sequence"/>
</dbReference>
<evidence type="ECO:0000256" key="1">
    <source>
        <dbReference type="ARBA" id="ARBA00004141"/>
    </source>
</evidence>
<feature type="region of interest" description="Disordered" evidence="5">
    <location>
        <begin position="273"/>
        <end position="300"/>
    </location>
</feature>
<evidence type="ECO:0000313" key="8">
    <source>
        <dbReference type="Proteomes" id="UP000749293"/>
    </source>
</evidence>
<keyword evidence="3 6" id="KW-1133">Transmembrane helix</keyword>
<protein>
    <submittedName>
        <fullName evidence="7">Major Facilitator Superfamily</fullName>
    </submittedName>
</protein>
<proteinExistence type="predicted"/>
<keyword evidence="2 6" id="KW-0812">Transmembrane</keyword>
<dbReference type="GO" id="GO:0022857">
    <property type="term" value="F:transmembrane transporter activity"/>
    <property type="evidence" value="ECO:0007669"/>
    <property type="project" value="InterPro"/>
</dbReference>
<dbReference type="EMBL" id="JAANYQ010000024">
    <property type="protein sequence ID" value="KAF4119478.1"/>
    <property type="molecule type" value="Genomic_DNA"/>
</dbReference>
<dbReference type="PANTHER" id="PTHR23502">
    <property type="entry name" value="MAJOR FACILITATOR SUPERFAMILY"/>
    <property type="match status" value="1"/>
</dbReference>
<dbReference type="GeneID" id="55970971"/>
<evidence type="ECO:0000313" key="7">
    <source>
        <dbReference type="EMBL" id="KAF4119478.1"/>
    </source>
</evidence>
<feature type="transmembrane region" description="Helical" evidence="6">
    <location>
        <begin position="488"/>
        <end position="510"/>
    </location>
</feature>
<dbReference type="InterPro" id="IPR011701">
    <property type="entry name" value="MFS"/>
</dbReference>
<evidence type="ECO:0000256" key="5">
    <source>
        <dbReference type="SAM" id="MobiDB-lite"/>
    </source>
</evidence>
<feature type="transmembrane region" description="Helical" evidence="6">
    <location>
        <begin position="186"/>
        <end position="206"/>
    </location>
</feature>
<feature type="compositionally biased region" description="Polar residues" evidence="5">
    <location>
        <begin position="281"/>
        <end position="300"/>
    </location>
</feature>
<dbReference type="InterPro" id="IPR036259">
    <property type="entry name" value="MFS_trans_sf"/>
</dbReference>
<evidence type="ECO:0000256" key="6">
    <source>
        <dbReference type="SAM" id="Phobius"/>
    </source>
</evidence>
<comment type="caution">
    <text evidence="7">The sequence shown here is derived from an EMBL/GenBank/DDBJ whole genome shotgun (WGS) entry which is preliminary data.</text>
</comment>
<accession>A0A9P5CXN5</accession>
<dbReference type="Gene3D" id="1.20.1250.20">
    <property type="entry name" value="MFS general substrate transporter like domains"/>
    <property type="match status" value="1"/>
</dbReference>
<feature type="transmembrane region" description="Helical" evidence="6">
    <location>
        <begin position="340"/>
        <end position="366"/>
    </location>
</feature>
<evidence type="ECO:0000256" key="4">
    <source>
        <dbReference type="ARBA" id="ARBA00023136"/>
    </source>
</evidence>
<dbReference type="Pfam" id="PF07690">
    <property type="entry name" value="MFS_1"/>
    <property type="match status" value="1"/>
</dbReference>
<keyword evidence="4 6" id="KW-0472">Membrane</keyword>
<feature type="transmembrane region" description="Helical" evidence="6">
    <location>
        <begin position="55"/>
        <end position="76"/>
    </location>
</feature>
<evidence type="ECO:0000256" key="2">
    <source>
        <dbReference type="ARBA" id="ARBA00022692"/>
    </source>
</evidence>
<evidence type="ECO:0000256" key="3">
    <source>
        <dbReference type="ARBA" id="ARBA00022989"/>
    </source>
</evidence>
<name>A0A9P5CXN5_9HYPO</name>
<organism evidence="7 8">
    <name type="scientific">Geosmithia morbida</name>
    <dbReference type="NCBI Taxonomy" id="1094350"/>
    <lineage>
        <taxon>Eukaryota</taxon>
        <taxon>Fungi</taxon>
        <taxon>Dikarya</taxon>
        <taxon>Ascomycota</taxon>
        <taxon>Pezizomycotina</taxon>
        <taxon>Sordariomycetes</taxon>
        <taxon>Hypocreomycetidae</taxon>
        <taxon>Hypocreales</taxon>
        <taxon>Bionectriaceae</taxon>
        <taxon>Geosmithia</taxon>
    </lineage>
</organism>
<comment type="subcellular location">
    <subcellularLocation>
        <location evidence="1">Membrane</location>
        <topology evidence="1">Multi-pass membrane protein</topology>
    </subcellularLocation>
</comment>
<sequence>MPNIETRDGTELWPPGTVYLEKANATGRGKGKIVLQPRPSRDVNDPLNWSTRRKYWNFALVCFYVSMVAECINAPTPTWGPMNKELGFSYEILNDSYAAGCAALGVGSIFMIPFALNYGRRPLYIITAAIQCGVSVWSAKLQTPADIIAFNVVQCFVASLAEAIVQMTIADVFFLHQRGRMNAIYVWTWLLASNLGTLIAGFITAAQGWRWIWWWNSVVFGFSILLFYFGYEETRFVPPAVASVDPVLADSVDKTDVGEDAKTSSAGTKFVINGKDEAPEGTSSDFLGDLESSNHASPQTDFDPAIPKKTYWQKLSIIDRASVSSSISVSVIIQQMLQPFAILFTIPAVGHVALVYGILVGLGDVMSTTMSSFLPEPPYNWSSDSIGLMSVPKMIGVTLGAVVVGPLSDWWIIYKSRRNDGVYHPEMRLWCVIPFLLFVPAGALLFGIGLSEHLSWLSIAVGLGLYNFGIAPINSIAITYLTDSYKDIIGPALVSVTVIRNVFSTSFIFALDPWEAKIGLKYVLVTILLIVCVILSGFGAFIRYGRKFREKTVTRYEYYAKNNSHGKERRS</sequence>
<reference evidence="7" key="1">
    <citation type="submission" date="2020-03" db="EMBL/GenBank/DDBJ databases">
        <title>Site-based positive gene gene selection in Geosmithia morbida across the United States reveals a broad range of putative effectors and factors for local host and environmental adapation.</title>
        <authorList>
            <person name="Onufrak A."/>
            <person name="Murdoch R.W."/>
            <person name="Gazis R."/>
            <person name="Huff M."/>
            <person name="Staton M."/>
            <person name="Klingeman W."/>
            <person name="Hadziabdic D."/>
        </authorList>
    </citation>
    <scope>NUCLEOTIDE SEQUENCE</scope>
    <source>
        <strain evidence="7">1262</strain>
    </source>
</reference>
<dbReference type="AlphaFoldDB" id="A0A9P5CXN5"/>
<feature type="transmembrane region" description="Helical" evidence="6">
    <location>
        <begin position="456"/>
        <end position="481"/>
    </location>
</feature>
<feature type="transmembrane region" description="Helical" evidence="6">
    <location>
        <begin position="429"/>
        <end position="450"/>
    </location>
</feature>
<dbReference type="PANTHER" id="PTHR23502:SF50">
    <property type="entry name" value="TRANSPORTER, PUTATIVE (AFU_ORTHOLOGUE AFUA_5G00430)-RELATED"/>
    <property type="match status" value="1"/>
</dbReference>
<gene>
    <name evidence="7" type="ORF">GMORB2_4743</name>
</gene>